<evidence type="ECO:0000313" key="3">
    <source>
        <dbReference type="EMBL" id="MBA8923884.1"/>
    </source>
</evidence>
<dbReference type="PANTHER" id="PTHR43000">
    <property type="entry name" value="DTDP-D-GLUCOSE 4,6-DEHYDRATASE-RELATED"/>
    <property type="match status" value="1"/>
</dbReference>
<protein>
    <submittedName>
        <fullName evidence="3">UDP-glucose 4-epimerase</fullName>
        <ecNumber evidence="3">5.1.3.2</ecNumber>
    </submittedName>
</protein>
<evidence type="ECO:0000256" key="1">
    <source>
        <dbReference type="ARBA" id="ARBA00007637"/>
    </source>
</evidence>
<name>A0ABR6BAJ1_9PSEU</name>
<dbReference type="Gene3D" id="3.40.50.720">
    <property type="entry name" value="NAD(P)-binding Rossmann-like Domain"/>
    <property type="match status" value="1"/>
</dbReference>
<dbReference type="InterPro" id="IPR001509">
    <property type="entry name" value="Epimerase_deHydtase"/>
</dbReference>
<dbReference type="Proteomes" id="UP000517916">
    <property type="component" value="Unassembled WGS sequence"/>
</dbReference>
<dbReference type="EMBL" id="JACJID010000001">
    <property type="protein sequence ID" value="MBA8923884.1"/>
    <property type="molecule type" value="Genomic_DNA"/>
</dbReference>
<proteinExistence type="inferred from homology"/>
<feature type="domain" description="NAD-dependent epimerase/dehydratase" evidence="2">
    <location>
        <begin position="13"/>
        <end position="252"/>
    </location>
</feature>
<dbReference type="EC" id="5.1.3.2" evidence="3"/>
<gene>
    <name evidence="3" type="ORF">BC739_001081</name>
</gene>
<evidence type="ECO:0000259" key="2">
    <source>
        <dbReference type="Pfam" id="PF01370"/>
    </source>
</evidence>
<sequence>MADSRVSSAPRRALILGAAGFLGSHLATDLHGRGWRVTGLVRDLGSPVAVARLAMVPPGVVLVQGDATDRDLIDSLVRDAEVVYVLTGGTEVSETPKDLDRALRGYLGPTMTLLEVMRAQNSTARAVFVGSRLQYGIACQLPVPEHHPLAPISWYANCKTFEDNLARTFHAAQSLDTCRLRVAHPYGPWQRLAQRPFGIVGIFLDLADRGEPIPLYGGGRQILDFVHVRDVTAAMAAAATSDAARGEVFNIGGARPVTLRTMADTVVEVVGPTCVHSVDWPPRRRRVEPGDFWADVTKARRLLGWQPTVGLRAGLADTWLAESAAGSTVSAG</sequence>
<dbReference type="GO" id="GO:0003978">
    <property type="term" value="F:UDP-glucose 4-epimerase activity"/>
    <property type="evidence" value="ECO:0007669"/>
    <property type="project" value="UniProtKB-EC"/>
</dbReference>
<comment type="caution">
    <text evidence="3">The sequence shown here is derived from an EMBL/GenBank/DDBJ whole genome shotgun (WGS) entry which is preliminary data.</text>
</comment>
<dbReference type="RefSeq" id="WP_182836443.1">
    <property type="nucleotide sequence ID" value="NZ_BAAABQ010000065.1"/>
</dbReference>
<dbReference type="SUPFAM" id="SSF51735">
    <property type="entry name" value="NAD(P)-binding Rossmann-fold domains"/>
    <property type="match status" value="1"/>
</dbReference>
<comment type="similarity">
    <text evidence="1">Belongs to the NAD(P)-dependent epimerase/dehydratase family.</text>
</comment>
<organism evidence="3 4">
    <name type="scientific">Kutzneria viridogrisea</name>
    <dbReference type="NCBI Taxonomy" id="47990"/>
    <lineage>
        <taxon>Bacteria</taxon>
        <taxon>Bacillati</taxon>
        <taxon>Actinomycetota</taxon>
        <taxon>Actinomycetes</taxon>
        <taxon>Pseudonocardiales</taxon>
        <taxon>Pseudonocardiaceae</taxon>
        <taxon>Kutzneria</taxon>
    </lineage>
</organism>
<reference evidence="3 4" key="1">
    <citation type="submission" date="2020-08" db="EMBL/GenBank/DDBJ databases">
        <title>Genomic Encyclopedia of Archaeal and Bacterial Type Strains, Phase II (KMG-II): from individual species to whole genera.</title>
        <authorList>
            <person name="Goeker M."/>
        </authorList>
    </citation>
    <scope>NUCLEOTIDE SEQUENCE [LARGE SCALE GENOMIC DNA]</scope>
    <source>
        <strain evidence="3 4">DSM 43850</strain>
    </source>
</reference>
<dbReference type="InterPro" id="IPR036291">
    <property type="entry name" value="NAD(P)-bd_dom_sf"/>
</dbReference>
<evidence type="ECO:0000313" key="4">
    <source>
        <dbReference type="Proteomes" id="UP000517916"/>
    </source>
</evidence>
<keyword evidence="3" id="KW-0413">Isomerase</keyword>
<accession>A0ABR6BAJ1</accession>
<dbReference type="Pfam" id="PF01370">
    <property type="entry name" value="Epimerase"/>
    <property type="match status" value="1"/>
</dbReference>
<keyword evidence="4" id="KW-1185">Reference proteome</keyword>